<protein>
    <submittedName>
        <fullName evidence="1">Uncharacterized protein</fullName>
    </submittedName>
</protein>
<comment type="caution">
    <text evidence="1">The sequence shown here is derived from an EMBL/GenBank/DDBJ whole genome shotgun (WGS) entry which is preliminary data.</text>
</comment>
<dbReference type="RefSeq" id="WP_194539124.1">
    <property type="nucleotide sequence ID" value="NZ_JACEFB010000012.1"/>
</dbReference>
<dbReference type="Proteomes" id="UP000542342">
    <property type="component" value="Unassembled WGS sequence"/>
</dbReference>
<name>A0A7V9ACR8_9BACT</name>
<accession>A0A7V9ACR8</accession>
<organism evidence="1 2">
    <name type="scientific">Thermogemmata fonticola</name>
    <dbReference type="NCBI Taxonomy" id="2755323"/>
    <lineage>
        <taxon>Bacteria</taxon>
        <taxon>Pseudomonadati</taxon>
        <taxon>Planctomycetota</taxon>
        <taxon>Planctomycetia</taxon>
        <taxon>Gemmatales</taxon>
        <taxon>Gemmataceae</taxon>
        <taxon>Thermogemmata</taxon>
    </lineage>
</organism>
<gene>
    <name evidence="1" type="ORF">H0921_13935</name>
</gene>
<proteinExistence type="predicted"/>
<evidence type="ECO:0000313" key="2">
    <source>
        <dbReference type="Proteomes" id="UP000542342"/>
    </source>
</evidence>
<evidence type="ECO:0000313" key="1">
    <source>
        <dbReference type="EMBL" id="MBA2227258.1"/>
    </source>
</evidence>
<keyword evidence="2" id="KW-1185">Reference proteome</keyword>
<reference evidence="1 2" key="1">
    <citation type="submission" date="2020-07" db="EMBL/GenBank/DDBJ databases">
        <title>Thermogemmata thermophila gen. nov., sp. nov., a novel moderate thermophilic planctomycete from a Kamchatka hot spring.</title>
        <authorList>
            <person name="Elcheninov A.G."/>
            <person name="Podosokorskaya O.A."/>
            <person name="Kovaleva O.L."/>
            <person name="Novikov A."/>
            <person name="Bonch-Osmolovskaya E.A."/>
            <person name="Toshchakov S.V."/>
            <person name="Kublanov I.V."/>
        </authorList>
    </citation>
    <scope>NUCLEOTIDE SEQUENCE [LARGE SCALE GENOMIC DNA]</scope>
    <source>
        <strain evidence="1 2">2918</strain>
    </source>
</reference>
<dbReference type="AlphaFoldDB" id="A0A7V9ACR8"/>
<sequence>MAAPLLIALRWLALAITVAGALPVRICTCGASLHLHGLSPFDGRQNIPPLPAPVTPDESILTDHLQPLVEHDPDCHLVRPRPLMAPGILPTPADLPDEASPEMPPVEMISWDGLSILDSVPFSLDSYSPPLRFSPTPLHQVLCQLRN</sequence>
<dbReference type="EMBL" id="JACEFB010000012">
    <property type="protein sequence ID" value="MBA2227258.1"/>
    <property type="molecule type" value="Genomic_DNA"/>
</dbReference>